<dbReference type="EC" id="2.7.11.1" evidence="1"/>
<feature type="domain" description="Protein kinase" evidence="6">
    <location>
        <begin position="43"/>
        <end position="335"/>
    </location>
</feature>
<keyword evidence="2 4" id="KW-0547">Nucleotide-binding</keyword>
<protein>
    <recommendedName>
        <fullName evidence="1">non-specific serine/threonine protein kinase</fullName>
        <ecNumber evidence="1">2.7.11.1</ecNumber>
    </recommendedName>
</protein>
<feature type="region of interest" description="Disordered" evidence="5">
    <location>
        <begin position="349"/>
        <end position="408"/>
    </location>
</feature>
<evidence type="ECO:0000256" key="1">
    <source>
        <dbReference type="ARBA" id="ARBA00012513"/>
    </source>
</evidence>
<dbReference type="InterPro" id="IPR000719">
    <property type="entry name" value="Prot_kinase_dom"/>
</dbReference>
<feature type="compositionally biased region" description="Basic residues" evidence="5">
    <location>
        <begin position="493"/>
        <end position="502"/>
    </location>
</feature>
<accession>A0A2M4ADZ2</accession>
<dbReference type="EMBL" id="GGFK01005682">
    <property type="protein sequence ID" value="MBW39003.1"/>
    <property type="molecule type" value="Transcribed_RNA"/>
</dbReference>
<keyword evidence="7" id="KW-0808">Transferase</keyword>
<dbReference type="InterPro" id="IPR011009">
    <property type="entry name" value="Kinase-like_dom_sf"/>
</dbReference>
<feature type="region of interest" description="Disordered" evidence="5">
    <location>
        <begin position="1"/>
        <end position="30"/>
    </location>
</feature>
<evidence type="ECO:0000259" key="6">
    <source>
        <dbReference type="PROSITE" id="PS50011"/>
    </source>
</evidence>
<proteinExistence type="predicted"/>
<dbReference type="InterPro" id="IPR008271">
    <property type="entry name" value="Ser/Thr_kinase_AS"/>
</dbReference>
<dbReference type="SMART" id="SM00220">
    <property type="entry name" value="S_TKc"/>
    <property type="match status" value="1"/>
</dbReference>
<evidence type="ECO:0000256" key="3">
    <source>
        <dbReference type="ARBA" id="ARBA00022840"/>
    </source>
</evidence>
<dbReference type="GO" id="GO:0004674">
    <property type="term" value="F:protein serine/threonine kinase activity"/>
    <property type="evidence" value="ECO:0007669"/>
    <property type="project" value="UniProtKB-EC"/>
</dbReference>
<dbReference type="InterPro" id="IPR050235">
    <property type="entry name" value="CK1_Ser-Thr_kinase"/>
</dbReference>
<reference evidence="7" key="1">
    <citation type="submission" date="2018-01" db="EMBL/GenBank/DDBJ databases">
        <title>An insight into the sialome of Amazonian anophelines.</title>
        <authorList>
            <person name="Ribeiro J.M."/>
            <person name="Scarpassa V."/>
            <person name="Calvo E."/>
        </authorList>
    </citation>
    <scope>NUCLEOTIDE SEQUENCE</scope>
    <source>
        <tissue evidence="7">Salivary glands</tissue>
    </source>
</reference>
<dbReference type="PROSITE" id="PS00107">
    <property type="entry name" value="PROTEIN_KINASE_ATP"/>
    <property type="match status" value="1"/>
</dbReference>
<dbReference type="SUPFAM" id="SSF56112">
    <property type="entry name" value="Protein kinase-like (PK-like)"/>
    <property type="match status" value="1"/>
</dbReference>
<evidence type="ECO:0000313" key="7">
    <source>
        <dbReference type="EMBL" id="MBW39003.1"/>
    </source>
</evidence>
<sequence>MATRKNAKEAGPAPKRIKPTNKYEKPQPIPLGTILTDSQRSQWKVGCAIGSGGFGEIYAAYSLNAPVPKQFAAFPYVVKIEPHENGPLFVEKNFYMKFCRPNDIEKYRKRFKLKHLGVPNYVGSGTHDLNGIKHRFLIIPRYGESLESVLQRHERCLPLQAVYRIALQIVDVLEYIHVCGYVHCDVKAANILFADDAYDRVYLVDFGLATKCDEAFKPDPKKKHNGTVEYTSRDAHLGVSTMRGDFEVLAYNLIQWAGGKLPWDEEKILKDCNKVQLMKEASMGDGIPEGFLKRCFPKSKNPPKPLADFIKLVVYLSHNSKPNYAGCTQVFDKALKQLGVAKVGDMGLAPTNEPSSSVPSTSGPLVAKTKRKNVKATAKQGNPLPDTVPNTPETSATTSTRVTRRSTQSELHATVSSIGQIPEGTVSKSPSGISFQIETPKKSSRCIPGIAANANYSPRVLLVKINIDSNVNLNIETTRTLRKKPATVGRGKGPIRKAKPTRNMREPSTDEDITLHVSDASDEADQSRSIFD</sequence>
<dbReference type="PROSITE" id="PS50011">
    <property type="entry name" value="PROTEIN_KINASE_DOM"/>
    <property type="match status" value="1"/>
</dbReference>
<dbReference type="Gene3D" id="1.10.510.10">
    <property type="entry name" value="Transferase(Phosphotransferase) domain 1"/>
    <property type="match status" value="1"/>
</dbReference>
<keyword evidence="3 4" id="KW-0067">ATP-binding</keyword>
<keyword evidence="7" id="KW-0418">Kinase</keyword>
<dbReference type="Pfam" id="PF00069">
    <property type="entry name" value="Pkinase"/>
    <property type="match status" value="1"/>
</dbReference>
<feature type="region of interest" description="Disordered" evidence="5">
    <location>
        <begin position="484"/>
        <end position="532"/>
    </location>
</feature>
<evidence type="ECO:0000256" key="4">
    <source>
        <dbReference type="PROSITE-ProRule" id="PRU10141"/>
    </source>
</evidence>
<dbReference type="GO" id="GO:0005524">
    <property type="term" value="F:ATP binding"/>
    <property type="evidence" value="ECO:0007669"/>
    <property type="project" value="UniProtKB-UniRule"/>
</dbReference>
<dbReference type="PROSITE" id="PS00108">
    <property type="entry name" value="PROTEIN_KINASE_ST"/>
    <property type="match status" value="1"/>
</dbReference>
<feature type="binding site" evidence="4">
    <location>
        <position position="79"/>
    </location>
    <ligand>
        <name>ATP</name>
        <dbReference type="ChEBI" id="CHEBI:30616"/>
    </ligand>
</feature>
<evidence type="ECO:0000256" key="5">
    <source>
        <dbReference type="SAM" id="MobiDB-lite"/>
    </source>
</evidence>
<dbReference type="InterPro" id="IPR017441">
    <property type="entry name" value="Protein_kinase_ATP_BS"/>
</dbReference>
<name>A0A2M4ADZ2_9DIPT</name>
<feature type="compositionally biased region" description="Polar residues" evidence="5">
    <location>
        <begin position="352"/>
        <end position="363"/>
    </location>
</feature>
<organism evidence="7">
    <name type="scientific">Anopheles triannulatus</name>
    <dbReference type="NCBI Taxonomy" id="58253"/>
    <lineage>
        <taxon>Eukaryota</taxon>
        <taxon>Metazoa</taxon>
        <taxon>Ecdysozoa</taxon>
        <taxon>Arthropoda</taxon>
        <taxon>Hexapoda</taxon>
        <taxon>Insecta</taxon>
        <taxon>Pterygota</taxon>
        <taxon>Neoptera</taxon>
        <taxon>Endopterygota</taxon>
        <taxon>Diptera</taxon>
        <taxon>Nematocera</taxon>
        <taxon>Culicoidea</taxon>
        <taxon>Culicidae</taxon>
        <taxon>Anophelinae</taxon>
        <taxon>Anopheles</taxon>
    </lineage>
</organism>
<dbReference type="PANTHER" id="PTHR11909">
    <property type="entry name" value="CASEIN KINASE-RELATED"/>
    <property type="match status" value="1"/>
</dbReference>
<evidence type="ECO:0000256" key="2">
    <source>
        <dbReference type="ARBA" id="ARBA00022741"/>
    </source>
</evidence>
<dbReference type="AlphaFoldDB" id="A0A2M4ADZ2"/>